<evidence type="ECO:0000256" key="1">
    <source>
        <dbReference type="ARBA" id="ARBA00022490"/>
    </source>
</evidence>
<dbReference type="PANTHER" id="PTHR47649">
    <property type="entry name" value="RIBONUCLEASE D"/>
    <property type="match status" value="1"/>
</dbReference>
<dbReference type="InterPro" id="IPR002562">
    <property type="entry name" value="3'-5'_exonuclease_dom"/>
</dbReference>
<dbReference type="InterPro" id="IPR044876">
    <property type="entry name" value="HRDC_dom_sf"/>
</dbReference>
<dbReference type="PANTHER" id="PTHR47649:SF1">
    <property type="entry name" value="RIBONUCLEASE D"/>
    <property type="match status" value="1"/>
</dbReference>
<dbReference type="GO" id="GO:0033890">
    <property type="term" value="F:ribonuclease D activity"/>
    <property type="evidence" value="ECO:0007669"/>
    <property type="project" value="UniProtKB-EC"/>
</dbReference>
<evidence type="ECO:0000256" key="5">
    <source>
        <dbReference type="ARBA" id="ARBA00022839"/>
    </source>
</evidence>
<proteinExistence type="inferred from homology"/>
<dbReference type="Pfam" id="PF21293">
    <property type="entry name" value="RNAseD_HRDC_C"/>
    <property type="match status" value="1"/>
</dbReference>
<dbReference type="InterPro" id="IPR048579">
    <property type="entry name" value="RNAseD_HRDC_C"/>
</dbReference>
<comment type="caution">
    <text evidence="8">The sequence shown here is derived from an EMBL/GenBank/DDBJ whole genome shotgun (WGS) entry which is preliminary data.</text>
</comment>
<keyword evidence="4 6" id="KW-0378">Hydrolase</keyword>
<dbReference type="Gene3D" id="1.10.150.80">
    <property type="entry name" value="HRDC domain"/>
    <property type="match status" value="2"/>
</dbReference>
<keyword evidence="1 6" id="KW-0963">Cytoplasm</keyword>
<keyword evidence="5 6" id="KW-0269">Exonuclease</keyword>
<evidence type="ECO:0000256" key="3">
    <source>
        <dbReference type="ARBA" id="ARBA00022722"/>
    </source>
</evidence>
<evidence type="ECO:0000313" key="9">
    <source>
        <dbReference type="Proteomes" id="UP001589628"/>
    </source>
</evidence>
<comment type="subcellular location">
    <subcellularLocation>
        <location evidence="6">Cytoplasm</location>
    </subcellularLocation>
</comment>
<dbReference type="Pfam" id="PF00570">
    <property type="entry name" value="HRDC"/>
    <property type="match status" value="1"/>
</dbReference>
<keyword evidence="2 6" id="KW-0819">tRNA processing</keyword>
<organism evidence="8 9">
    <name type="scientific">Balneatrix alpica</name>
    <dbReference type="NCBI Taxonomy" id="75684"/>
    <lineage>
        <taxon>Bacteria</taxon>
        <taxon>Pseudomonadati</taxon>
        <taxon>Pseudomonadota</taxon>
        <taxon>Gammaproteobacteria</taxon>
        <taxon>Oceanospirillales</taxon>
        <taxon>Balneatrichaceae</taxon>
        <taxon>Balneatrix</taxon>
    </lineage>
</organism>
<dbReference type="PROSITE" id="PS50967">
    <property type="entry name" value="HRDC"/>
    <property type="match status" value="1"/>
</dbReference>
<feature type="domain" description="HRDC" evidence="7">
    <location>
        <begin position="213"/>
        <end position="293"/>
    </location>
</feature>
<dbReference type="EC" id="3.1.13.5" evidence="6"/>
<keyword evidence="3 6" id="KW-0540">Nuclease</keyword>
<sequence>MSMPSPIWIEQDQALAACCQRWLTLPILALDTEFERTHTYYPRPGLIQVYDGEGIYLLDPLALTDMTPFNEVLERADIVKVLHSGSEDIELFIFRLGASPQGIFDTQVAAAYAGLDTGMGYQRLLEQLLNVSPAKEETRSDWLQRPLTEAQCHYAAEDVYWLYQVYQILQQQLADKQRLHWVLEDGASLVSQIADSFAPDHYYSRIKQAWQLNPRELAILRDLASWREREARQRDVARNQVMSDIVLWQVARTKPRSTAALSQVEGMRPHWLKKATPYVLAIIEAALELPPEALPARLPKPLSRAAQGRLRQLRTVINRVASEQQVPAELLARKKDLEWLIRHPQALADLAAWPGGLHGWRQVMLAPAITSLEFN</sequence>
<reference evidence="8 9" key="1">
    <citation type="submission" date="2024-09" db="EMBL/GenBank/DDBJ databases">
        <authorList>
            <person name="Sun Q."/>
            <person name="Mori K."/>
        </authorList>
    </citation>
    <scope>NUCLEOTIDE SEQUENCE [LARGE SCALE GENOMIC DNA]</scope>
    <source>
        <strain evidence="8 9">ATCC 51285</strain>
    </source>
</reference>
<gene>
    <name evidence="6 8" type="primary">rnd</name>
    <name evidence="8" type="ORF">ACFFLH_00195</name>
</gene>
<dbReference type="NCBIfam" id="TIGR01388">
    <property type="entry name" value="rnd"/>
    <property type="match status" value="1"/>
</dbReference>
<evidence type="ECO:0000313" key="8">
    <source>
        <dbReference type="EMBL" id="MFB9884835.1"/>
    </source>
</evidence>
<dbReference type="InterPro" id="IPR036397">
    <property type="entry name" value="RNaseH_sf"/>
</dbReference>
<dbReference type="HAMAP" id="MF_01899">
    <property type="entry name" value="RNase_D"/>
    <property type="match status" value="1"/>
</dbReference>
<dbReference type="SUPFAM" id="SSF47819">
    <property type="entry name" value="HRDC-like"/>
    <property type="match status" value="2"/>
</dbReference>
<dbReference type="EMBL" id="JBHLZN010000001">
    <property type="protein sequence ID" value="MFB9884835.1"/>
    <property type="molecule type" value="Genomic_DNA"/>
</dbReference>
<dbReference type="Gene3D" id="3.30.420.10">
    <property type="entry name" value="Ribonuclease H-like superfamily/Ribonuclease H"/>
    <property type="match status" value="1"/>
</dbReference>
<protein>
    <recommendedName>
        <fullName evidence="6">Ribonuclease D</fullName>
        <shortName evidence="6">RNase D</shortName>
        <ecNumber evidence="6">3.1.13.5</ecNumber>
    </recommendedName>
</protein>
<dbReference type="InterPro" id="IPR010997">
    <property type="entry name" value="HRDC-like_sf"/>
</dbReference>
<dbReference type="InterPro" id="IPR051086">
    <property type="entry name" value="RNase_D-like"/>
</dbReference>
<evidence type="ECO:0000259" key="7">
    <source>
        <dbReference type="PROSITE" id="PS50967"/>
    </source>
</evidence>
<dbReference type="Proteomes" id="UP001589628">
    <property type="component" value="Unassembled WGS sequence"/>
</dbReference>
<name>A0ABV5Z7P0_9GAMM</name>
<dbReference type="CDD" id="cd06142">
    <property type="entry name" value="RNaseD_exo"/>
    <property type="match status" value="1"/>
</dbReference>
<evidence type="ECO:0000256" key="2">
    <source>
        <dbReference type="ARBA" id="ARBA00022694"/>
    </source>
</evidence>
<dbReference type="SUPFAM" id="SSF53098">
    <property type="entry name" value="Ribonuclease H-like"/>
    <property type="match status" value="1"/>
</dbReference>
<comment type="similarity">
    <text evidence="6">Belongs to the RNase D family.</text>
</comment>
<dbReference type="InterPro" id="IPR002121">
    <property type="entry name" value="HRDC_dom"/>
</dbReference>
<keyword evidence="9" id="KW-1185">Reference proteome</keyword>
<dbReference type="InterPro" id="IPR006292">
    <property type="entry name" value="RNase_D"/>
</dbReference>
<dbReference type="InterPro" id="IPR012337">
    <property type="entry name" value="RNaseH-like_sf"/>
</dbReference>
<dbReference type="RefSeq" id="WP_051527772.1">
    <property type="nucleotide sequence ID" value="NZ_JAUESS010000002.1"/>
</dbReference>
<dbReference type="SMART" id="SM00341">
    <property type="entry name" value="HRDC"/>
    <property type="match status" value="1"/>
</dbReference>
<comment type="catalytic activity">
    <reaction evidence="6">
        <text>Exonucleolytic cleavage that removes extra residues from the 3'-terminus of tRNA to produce 5'-mononucleotides.</text>
        <dbReference type="EC" id="3.1.13.5"/>
    </reaction>
</comment>
<dbReference type="SMART" id="SM00474">
    <property type="entry name" value="35EXOc"/>
    <property type="match status" value="1"/>
</dbReference>
<comment type="cofactor">
    <cofactor evidence="6">
        <name>a divalent metal cation</name>
        <dbReference type="ChEBI" id="CHEBI:60240"/>
    </cofactor>
</comment>
<comment type="function">
    <text evidence="6">Exonuclease involved in the 3' processing of various precursor tRNAs. Initiates hydrolysis at the 3'-terminus of an RNA molecule and releases 5'-mononucleotides.</text>
</comment>
<accession>A0ABV5Z7P0</accession>
<evidence type="ECO:0000256" key="6">
    <source>
        <dbReference type="HAMAP-Rule" id="MF_01899"/>
    </source>
</evidence>
<evidence type="ECO:0000256" key="4">
    <source>
        <dbReference type="ARBA" id="ARBA00022801"/>
    </source>
</evidence>
<dbReference type="Pfam" id="PF01612">
    <property type="entry name" value="DNA_pol_A_exo1"/>
    <property type="match status" value="1"/>
</dbReference>